<dbReference type="Proteomes" id="UP000239340">
    <property type="component" value="Plasmid pSfreNXT3b"/>
</dbReference>
<dbReference type="AlphaFoldDB" id="A0A2L0HBT3"/>
<sequence length="64" mass="7452">MLVAQNFYLASVSGNFIFSAQHTASCAKMLRVPKCPLQKIPLLKCFFIRSERLRENWSRNQMQC</sequence>
<name>A0A2L0HBT3_RHIFR</name>
<organism evidence="1 2">
    <name type="scientific">Rhizobium fredii</name>
    <name type="common">Sinorhizobium fredii</name>
    <dbReference type="NCBI Taxonomy" id="380"/>
    <lineage>
        <taxon>Bacteria</taxon>
        <taxon>Pseudomonadati</taxon>
        <taxon>Pseudomonadota</taxon>
        <taxon>Alphaproteobacteria</taxon>
        <taxon>Hyphomicrobiales</taxon>
        <taxon>Rhizobiaceae</taxon>
        <taxon>Sinorhizobium/Ensifer group</taxon>
        <taxon>Sinorhizobium</taxon>
    </lineage>
</organism>
<dbReference type="EMBL" id="CP024309">
    <property type="protein sequence ID" value="AUX78958.1"/>
    <property type="molecule type" value="Genomic_DNA"/>
</dbReference>
<evidence type="ECO:0000313" key="2">
    <source>
        <dbReference type="Proteomes" id="UP000239340"/>
    </source>
</evidence>
<protein>
    <submittedName>
        <fullName evidence="1">Uncharacterized protein</fullName>
    </submittedName>
</protein>
<reference evidence="1 2" key="1">
    <citation type="submission" date="2017-10" db="EMBL/GenBank/DDBJ databases">
        <title>Analysis of the genome sequences of Rhizobium populations associated to common bean (phaseolus vulgaris).</title>
        <authorList>
            <person name="Bustos P."/>
            <person name="Santamaria R.I."/>
            <person name="Miranda-Sanchez F."/>
            <person name="Perez-Carrascal O."/>
            <person name="Juarez S."/>
            <person name="Lozano L."/>
            <person name="Martinez-Flores I."/>
            <person name="Vinuesa P."/>
            <person name="Martinez-Romero E."/>
            <person name="Cevallos M.A."/>
            <person name="Romero D."/>
            <person name="Davila G."/>
            <person name="Gonzalez V."/>
        </authorList>
    </citation>
    <scope>NUCLEOTIDE SEQUENCE [LARGE SCALE GENOMIC DNA]</scope>
    <source>
        <strain evidence="1 2">NXT3</strain>
        <plasmid evidence="2">Plasmid psfrenxt3b</plasmid>
    </source>
</reference>
<gene>
    <name evidence="1" type="ORF">NXT3_PB00302</name>
</gene>
<accession>A0A2L0HBT3</accession>
<geneLocation type="plasmid" evidence="2">
    <name>psfrenxt3b</name>
</geneLocation>
<keyword evidence="1" id="KW-0614">Plasmid</keyword>
<proteinExistence type="predicted"/>
<evidence type="ECO:0000313" key="1">
    <source>
        <dbReference type="EMBL" id="AUX78958.1"/>
    </source>
</evidence>